<keyword evidence="1" id="KW-0812">Transmembrane</keyword>
<evidence type="ECO:0000256" key="1">
    <source>
        <dbReference type="SAM" id="Phobius"/>
    </source>
</evidence>
<proteinExistence type="predicted"/>
<dbReference type="RefSeq" id="WP_200350168.1">
    <property type="nucleotide sequence ID" value="NZ_BAABHZ010000011.1"/>
</dbReference>
<feature type="transmembrane region" description="Helical" evidence="1">
    <location>
        <begin position="97"/>
        <end position="119"/>
    </location>
</feature>
<sequence>MKKPAIALLVLSAALLVGLGINDHQQLPERIASHFDWSGTANGWMNRTTFTATMLAVGLGIPALVIAAMHALRFIPAEYLNVPNPGYWRAPANHRKACDILAASSLWFGSAFLIWQAFFTHMIVAANRATPPALDSGKAILLTLPLLAFILGWITVLITRFHRIPTP</sequence>
<feature type="transmembrane region" description="Helical" evidence="1">
    <location>
        <begin position="54"/>
        <end position="76"/>
    </location>
</feature>
<keyword evidence="1" id="KW-0472">Membrane</keyword>
<dbReference type="Pfam" id="PF07853">
    <property type="entry name" value="DUF1648"/>
    <property type="match status" value="1"/>
</dbReference>
<reference evidence="3" key="1">
    <citation type="submission" date="2021-01" db="EMBL/GenBank/DDBJ databases">
        <title>Modified the classification status of verrucomicrobia.</title>
        <authorList>
            <person name="Feng X."/>
        </authorList>
    </citation>
    <scope>NUCLEOTIDE SEQUENCE</scope>
    <source>
        <strain evidence="3">JCM 18052</strain>
    </source>
</reference>
<organism evidence="3 4">
    <name type="scientific">Luteolibacter yonseiensis</name>
    <dbReference type="NCBI Taxonomy" id="1144680"/>
    <lineage>
        <taxon>Bacteria</taxon>
        <taxon>Pseudomonadati</taxon>
        <taxon>Verrucomicrobiota</taxon>
        <taxon>Verrucomicrobiia</taxon>
        <taxon>Verrucomicrobiales</taxon>
        <taxon>Verrucomicrobiaceae</taxon>
        <taxon>Luteolibacter</taxon>
    </lineage>
</organism>
<feature type="domain" description="DUF1648" evidence="2">
    <location>
        <begin position="25"/>
        <end position="55"/>
    </location>
</feature>
<keyword evidence="4" id="KW-1185">Reference proteome</keyword>
<evidence type="ECO:0000259" key="2">
    <source>
        <dbReference type="Pfam" id="PF07853"/>
    </source>
</evidence>
<comment type="caution">
    <text evidence="3">The sequence shown here is derived from an EMBL/GenBank/DDBJ whole genome shotgun (WGS) entry which is preliminary data.</text>
</comment>
<dbReference type="Proteomes" id="UP000600139">
    <property type="component" value="Unassembled WGS sequence"/>
</dbReference>
<dbReference type="EMBL" id="JAENIK010000006">
    <property type="protein sequence ID" value="MBK1815199.1"/>
    <property type="molecule type" value="Genomic_DNA"/>
</dbReference>
<dbReference type="InterPro" id="IPR012867">
    <property type="entry name" value="DUF1648"/>
</dbReference>
<evidence type="ECO:0000313" key="4">
    <source>
        <dbReference type="Proteomes" id="UP000600139"/>
    </source>
</evidence>
<name>A0A934VBA2_9BACT</name>
<accession>A0A934VBA2</accession>
<feature type="transmembrane region" description="Helical" evidence="1">
    <location>
        <begin position="139"/>
        <end position="158"/>
    </location>
</feature>
<evidence type="ECO:0000313" key="3">
    <source>
        <dbReference type="EMBL" id="MBK1815199.1"/>
    </source>
</evidence>
<gene>
    <name evidence="3" type="ORF">JIN84_06220</name>
</gene>
<protein>
    <submittedName>
        <fullName evidence="3">DUF1648 domain-containing protein</fullName>
    </submittedName>
</protein>
<dbReference type="AlphaFoldDB" id="A0A934VBA2"/>
<keyword evidence="1" id="KW-1133">Transmembrane helix</keyword>